<evidence type="ECO:0000313" key="3">
    <source>
        <dbReference type="Proteomes" id="UP000070263"/>
    </source>
</evidence>
<organism evidence="2 3">
    <name type="scientific">candidate division MSBL1 archaeon SCGC-AAA382A20</name>
    <dbReference type="NCBI Taxonomy" id="1698280"/>
    <lineage>
        <taxon>Archaea</taxon>
        <taxon>Methanobacteriati</taxon>
        <taxon>Methanobacteriota</taxon>
        <taxon>candidate division MSBL1</taxon>
    </lineage>
</organism>
<dbReference type="AlphaFoldDB" id="A0A133VK07"/>
<evidence type="ECO:0000259" key="1">
    <source>
        <dbReference type="Pfam" id="PF01261"/>
    </source>
</evidence>
<keyword evidence="3" id="KW-1185">Reference proteome</keyword>
<proteinExistence type="predicted"/>
<name>A0A133VK07_9EURY</name>
<feature type="domain" description="Xylose isomerase-like TIM barrel" evidence="1">
    <location>
        <begin position="27"/>
        <end position="150"/>
    </location>
</feature>
<reference evidence="2 3" key="1">
    <citation type="journal article" date="2016" name="Sci. Rep.">
        <title>Metabolic traits of an uncultured archaeal lineage -MSBL1- from brine pools of the Red Sea.</title>
        <authorList>
            <person name="Mwirichia R."/>
            <person name="Alam I."/>
            <person name="Rashid M."/>
            <person name="Vinu M."/>
            <person name="Ba-Alawi W."/>
            <person name="Anthony Kamau A."/>
            <person name="Kamanda Ngugi D."/>
            <person name="Goker M."/>
            <person name="Klenk H.P."/>
            <person name="Bajic V."/>
            <person name="Stingl U."/>
        </authorList>
    </citation>
    <scope>NUCLEOTIDE SEQUENCE [LARGE SCALE GENOMIC DNA]</scope>
    <source>
        <strain evidence="2">SCGC-AAA382A20</strain>
    </source>
</reference>
<comment type="caution">
    <text evidence="2">The sequence shown here is derived from an EMBL/GenBank/DDBJ whole genome shotgun (WGS) entry which is preliminary data.</text>
</comment>
<dbReference type="InterPro" id="IPR036237">
    <property type="entry name" value="Xyl_isomerase-like_sf"/>
</dbReference>
<protein>
    <recommendedName>
        <fullName evidence="1">Xylose isomerase-like TIM barrel domain-containing protein</fullName>
    </recommendedName>
</protein>
<sequence>MDIKKVGINGSYFHFDSLLNSTKQLIDIGFEKIEYSGLSLMDINSYEIEELKKILRGEGVTITAVNAVGDLIPVKVGNLISPQKQERRNGVEHVKKCVDLAVSLKSKRVVCDIGTSTEDLLPLESQNELFLTSLQEILEYSKSSNVLIVLMQVPGRRWVPWDGLPPDRSKVVERYIWPWRLWPDEEELLSNLGDKLNGEVGWAFDAANETVAHGIYRFQLKEVIKPYLNYNLQVVYLANHPGPYNKVWHRLLLHKPLWNGFYSSQDFRSLLSLSKNKGLSPQITLQIKEKRPKKKSLKRSLRTVT</sequence>
<dbReference type="Gene3D" id="3.20.20.150">
    <property type="entry name" value="Divalent-metal-dependent TIM barrel enzymes"/>
    <property type="match status" value="1"/>
</dbReference>
<dbReference type="SUPFAM" id="SSF51658">
    <property type="entry name" value="Xylose isomerase-like"/>
    <property type="match status" value="1"/>
</dbReference>
<dbReference type="InterPro" id="IPR013022">
    <property type="entry name" value="Xyl_isomerase-like_TIM-brl"/>
</dbReference>
<evidence type="ECO:0000313" key="2">
    <source>
        <dbReference type="EMBL" id="KXB06786.1"/>
    </source>
</evidence>
<dbReference type="Pfam" id="PF01261">
    <property type="entry name" value="AP_endonuc_2"/>
    <property type="match status" value="1"/>
</dbReference>
<dbReference type="Proteomes" id="UP000070263">
    <property type="component" value="Unassembled WGS sequence"/>
</dbReference>
<accession>A0A133VK07</accession>
<dbReference type="EMBL" id="LHYE01000030">
    <property type="protein sequence ID" value="KXB06786.1"/>
    <property type="molecule type" value="Genomic_DNA"/>
</dbReference>
<gene>
    <name evidence="2" type="ORF">AKJ51_02860</name>
</gene>